<dbReference type="EMBL" id="DS022300">
    <property type="protein sequence ID" value="OAJ37486.1"/>
    <property type="molecule type" value="Genomic_DNA"/>
</dbReference>
<evidence type="ECO:0000313" key="2">
    <source>
        <dbReference type="Proteomes" id="UP000077115"/>
    </source>
</evidence>
<reference evidence="1 2" key="2">
    <citation type="submission" date="2016-05" db="EMBL/GenBank/DDBJ databases">
        <title>Lineage-specific infection strategies underlie the spectrum of fungal disease in amphibians.</title>
        <authorList>
            <person name="Cuomo C.A."/>
            <person name="Farrer R.A."/>
            <person name="James T."/>
            <person name="Longcore J."/>
            <person name="Birren B."/>
        </authorList>
    </citation>
    <scope>NUCLEOTIDE SEQUENCE [LARGE SCALE GENOMIC DNA]</scope>
    <source>
        <strain evidence="1 2">JEL423</strain>
    </source>
</reference>
<gene>
    <name evidence="1" type="ORF">BDEG_21500</name>
</gene>
<accession>A0A177WCG1</accession>
<dbReference type="Proteomes" id="UP000077115">
    <property type="component" value="Unassembled WGS sequence"/>
</dbReference>
<protein>
    <submittedName>
        <fullName evidence="1">Uncharacterized protein</fullName>
    </submittedName>
</protein>
<sequence length="220" mass="24560">MSLQTQSMIFMLDAESLHIPTKHAKMSFNDDVDTHSNRNSHQNHIAVSHQFVASTNQHQLDLNKKMGAELPDMFTFAQHSASAPFDCVAQPPTDHNVASTAFCSLPLLQQVSPDSISNYECPGQKYMSEKLKDSAYFSANFTDCPDMAHMRIPPFATLTRQVAVMSIGENCIDSGLVYCPVPKNTISIPLLEKNTMFQSNDYLHAFSFQKQLIGLKRKAT</sequence>
<dbReference type="VEuPathDB" id="FungiDB:BDEG_21500"/>
<proteinExistence type="predicted"/>
<name>A0A177WCG1_BATDL</name>
<organism evidence="1 2">
    <name type="scientific">Batrachochytrium dendrobatidis (strain JEL423)</name>
    <dbReference type="NCBI Taxonomy" id="403673"/>
    <lineage>
        <taxon>Eukaryota</taxon>
        <taxon>Fungi</taxon>
        <taxon>Fungi incertae sedis</taxon>
        <taxon>Chytridiomycota</taxon>
        <taxon>Chytridiomycota incertae sedis</taxon>
        <taxon>Chytridiomycetes</taxon>
        <taxon>Rhizophydiales</taxon>
        <taxon>Rhizophydiales incertae sedis</taxon>
        <taxon>Batrachochytrium</taxon>
    </lineage>
</organism>
<evidence type="ECO:0000313" key="1">
    <source>
        <dbReference type="EMBL" id="OAJ37486.1"/>
    </source>
</evidence>
<dbReference type="AlphaFoldDB" id="A0A177WCG1"/>
<reference evidence="1 2" key="1">
    <citation type="submission" date="2006-10" db="EMBL/GenBank/DDBJ databases">
        <title>The Genome Sequence of Batrachochytrium dendrobatidis JEL423.</title>
        <authorList>
            <consortium name="The Broad Institute Genome Sequencing Platform"/>
            <person name="Birren B."/>
            <person name="Lander E."/>
            <person name="Galagan J."/>
            <person name="Cuomo C."/>
            <person name="Devon K."/>
            <person name="Jaffe D."/>
            <person name="Butler J."/>
            <person name="Alvarez P."/>
            <person name="Gnerre S."/>
            <person name="Grabherr M."/>
            <person name="Kleber M."/>
            <person name="Mauceli E."/>
            <person name="Brockman W."/>
            <person name="Young S."/>
            <person name="LaButti K."/>
            <person name="Sykes S."/>
            <person name="DeCaprio D."/>
            <person name="Crawford M."/>
            <person name="Koehrsen M."/>
            <person name="Engels R."/>
            <person name="Montgomery P."/>
            <person name="Pearson M."/>
            <person name="Howarth C."/>
            <person name="Larson L."/>
            <person name="White J."/>
            <person name="O'Leary S."/>
            <person name="Kodira C."/>
            <person name="Zeng Q."/>
            <person name="Yandava C."/>
            <person name="Alvarado L."/>
            <person name="Longcore J."/>
            <person name="James T."/>
        </authorList>
    </citation>
    <scope>NUCLEOTIDE SEQUENCE [LARGE SCALE GENOMIC DNA]</scope>
    <source>
        <strain evidence="1 2">JEL423</strain>
    </source>
</reference>